<dbReference type="Pfam" id="PF00326">
    <property type="entry name" value="Peptidase_S9"/>
    <property type="match status" value="1"/>
</dbReference>
<dbReference type="InterPro" id="IPR001375">
    <property type="entry name" value="Peptidase_S9_cat"/>
</dbReference>
<dbReference type="EMBL" id="UINC01004517">
    <property type="protein sequence ID" value="SVA14905.1"/>
    <property type="molecule type" value="Genomic_DNA"/>
</dbReference>
<feature type="domain" description="Peptidase S9 prolyl oligopeptidase catalytic" evidence="1">
    <location>
        <begin position="120"/>
        <end position="246"/>
    </location>
</feature>
<dbReference type="GO" id="GO:0008236">
    <property type="term" value="F:serine-type peptidase activity"/>
    <property type="evidence" value="ECO:0007669"/>
    <property type="project" value="InterPro"/>
</dbReference>
<dbReference type="Gene3D" id="3.40.50.1820">
    <property type="entry name" value="alpha/beta hydrolase"/>
    <property type="match status" value="1"/>
</dbReference>
<dbReference type="InterPro" id="IPR029058">
    <property type="entry name" value="AB_hydrolase_fold"/>
</dbReference>
<protein>
    <recommendedName>
        <fullName evidence="1">Peptidase S9 prolyl oligopeptidase catalytic domain-containing protein</fullName>
    </recommendedName>
</protein>
<dbReference type="GO" id="GO:0006508">
    <property type="term" value="P:proteolysis"/>
    <property type="evidence" value="ECO:0007669"/>
    <property type="project" value="InterPro"/>
</dbReference>
<dbReference type="AlphaFoldDB" id="A0A381TFI5"/>
<accession>A0A381TFI5</accession>
<evidence type="ECO:0000259" key="1">
    <source>
        <dbReference type="Pfam" id="PF00326"/>
    </source>
</evidence>
<dbReference type="SUPFAM" id="SSF53474">
    <property type="entry name" value="alpha/beta-Hydrolases"/>
    <property type="match status" value="1"/>
</dbReference>
<reference evidence="2" key="1">
    <citation type="submission" date="2018-05" db="EMBL/GenBank/DDBJ databases">
        <authorList>
            <person name="Lanie J.A."/>
            <person name="Ng W.-L."/>
            <person name="Kazmierczak K.M."/>
            <person name="Andrzejewski T.M."/>
            <person name="Davidsen T.M."/>
            <person name="Wayne K.J."/>
            <person name="Tettelin H."/>
            <person name="Glass J.I."/>
            <person name="Rusch D."/>
            <person name="Podicherti R."/>
            <person name="Tsui H.-C.T."/>
            <person name="Winkler M.E."/>
        </authorList>
    </citation>
    <scope>NUCLEOTIDE SEQUENCE</scope>
</reference>
<sequence length="262" mass="28587">MIARRFASVGFACLVLGAFQLGAVEKRLPIKGEVFAMEGRPAFLILPEKPKAGPIPWVLYAPTLRGLPGGAEKWMFERFLKAGIAIAGVDVGESYGSPKGRAVYSALHEHLVTKRGLSKQACLLARSRGGLMLYCWAAENPDKVRCITGIYPVCNIASYPGIKRACGAYGLTADELEAELAKHNPIDRLAPLAKAKVPIFHIHGDKDRVVPLDKNSAIIKERYDKLGGPMTLEVVPGQGHNMWSGWFQSQNLVNFLIAHATR</sequence>
<name>A0A381TFI5_9ZZZZ</name>
<organism evidence="2">
    <name type="scientific">marine metagenome</name>
    <dbReference type="NCBI Taxonomy" id="408172"/>
    <lineage>
        <taxon>unclassified sequences</taxon>
        <taxon>metagenomes</taxon>
        <taxon>ecological metagenomes</taxon>
    </lineage>
</organism>
<proteinExistence type="predicted"/>
<gene>
    <name evidence="2" type="ORF">METZ01_LOCUS67759</name>
</gene>
<evidence type="ECO:0000313" key="2">
    <source>
        <dbReference type="EMBL" id="SVA14905.1"/>
    </source>
</evidence>